<dbReference type="PANTHER" id="PTHR38115:SF1">
    <property type="entry name" value="LIPOCALIN-LIKE DOMAIN-CONTAINING PROTEIN"/>
    <property type="match status" value="1"/>
</dbReference>
<protein>
    <recommendedName>
        <fullName evidence="3">Lipocalin-like domain-containing protein</fullName>
    </recommendedName>
</protein>
<dbReference type="EMBL" id="VFLP01000063">
    <property type="protein sequence ID" value="TRX89735.1"/>
    <property type="molecule type" value="Genomic_DNA"/>
</dbReference>
<proteinExistence type="predicted"/>
<comment type="caution">
    <text evidence="1">The sequence shown here is derived from an EMBL/GenBank/DDBJ whole genome shotgun (WGS) entry which is preliminary data.</text>
</comment>
<dbReference type="OrthoDB" id="425354at2759"/>
<dbReference type="InterPro" id="IPR012674">
    <property type="entry name" value="Calycin"/>
</dbReference>
<evidence type="ECO:0008006" key="3">
    <source>
        <dbReference type="Google" id="ProtNLM"/>
    </source>
</evidence>
<evidence type="ECO:0000313" key="2">
    <source>
        <dbReference type="Proteomes" id="UP000319160"/>
    </source>
</evidence>
<accession>A0A553HP48</accession>
<sequence>MAAPIETKMSDFTGRWSLNRGLSDSLEPCFALQGVPWIIRKVINFATLELQYIKETQSDAAAGPSFAFKQTVRPGGFDQTNTYNIDGEKRTDTVPIFGEITVHCKYLDRNEVKPEQTFGTGIQDDAEKDVAMLEVVESEKMGWRAEALWVFETINGEHRFCKYNIITKGGQSAKAKLVHDYLGPPN</sequence>
<dbReference type="Proteomes" id="UP000319160">
    <property type="component" value="Unassembled WGS sequence"/>
</dbReference>
<dbReference type="PANTHER" id="PTHR38115">
    <property type="entry name" value="LIPOCALIN-LIKE DOMAIN-CONTAINING PROTEIN"/>
    <property type="match status" value="1"/>
</dbReference>
<keyword evidence="2" id="KW-1185">Reference proteome</keyword>
<organism evidence="1 2">
    <name type="scientific">Xylaria flabelliformis</name>
    <dbReference type="NCBI Taxonomy" id="2512241"/>
    <lineage>
        <taxon>Eukaryota</taxon>
        <taxon>Fungi</taxon>
        <taxon>Dikarya</taxon>
        <taxon>Ascomycota</taxon>
        <taxon>Pezizomycotina</taxon>
        <taxon>Sordariomycetes</taxon>
        <taxon>Xylariomycetidae</taxon>
        <taxon>Xylariales</taxon>
        <taxon>Xylariaceae</taxon>
        <taxon>Xylaria</taxon>
    </lineage>
</organism>
<reference evidence="2" key="1">
    <citation type="submission" date="2019-06" db="EMBL/GenBank/DDBJ databases">
        <title>Draft genome sequence of the griseofulvin-producing fungus Xylaria cubensis strain G536.</title>
        <authorList>
            <person name="Mead M.E."/>
            <person name="Raja H.A."/>
            <person name="Steenwyk J.L."/>
            <person name="Knowles S.L."/>
            <person name="Oberlies N.H."/>
            <person name="Rokas A."/>
        </authorList>
    </citation>
    <scope>NUCLEOTIDE SEQUENCE [LARGE SCALE GENOMIC DNA]</scope>
    <source>
        <strain evidence="2">G536</strain>
    </source>
</reference>
<dbReference type="AlphaFoldDB" id="A0A553HP48"/>
<evidence type="ECO:0000313" key="1">
    <source>
        <dbReference type="EMBL" id="TRX89735.1"/>
    </source>
</evidence>
<dbReference type="Gene3D" id="2.40.128.20">
    <property type="match status" value="1"/>
</dbReference>
<name>A0A553HP48_9PEZI</name>
<dbReference type="InterPro" id="IPR053037">
    <property type="entry name" value="Pericyclase_pydY-like"/>
</dbReference>
<gene>
    <name evidence="1" type="ORF">FHL15_009325</name>
</gene>